<protein>
    <recommendedName>
        <fullName evidence="4">Copper resistance protein</fullName>
    </recommendedName>
</protein>
<dbReference type="EMBL" id="WHUG01000001">
    <property type="protein sequence ID" value="MQA37054.1"/>
    <property type="molecule type" value="Genomic_DNA"/>
</dbReference>
<dbReference type="PROSITE" id="PS51257">
    <property type="entry name" value="PROKAR_LIPOPROTEIN"/>
    <property type="match status" value="1"/>
</dbReference>
<comment type="caution">
    <text evidence="2">The sequence shown here is derived from an EMBL/GenBank/DDBJ whole genome shotgun (WGS) entry which is preliminary data.</text>
</comment>
<keyword evidence="1" id="KW-0732">Signal</keyword>
<reference evidence="2 3" key="1">
    <citation type="submission" date="2019-10" db="EMBL/GenBank/DDBJ databases">
        <title>Two novel species isolated from a subtropical stream in China.</title>
        <authorList>
            <person name="Lu H."/>
        </authorList>
    </citation>
    <scope>NUCLEOTIDE SEQUENCE [LARGE SCALE GENOMIC DNA]</scope>
    <source>
        <strain evidence="2 3">FT29W</strain>
    </source>
</reference>
<keyword evidence="3" id="KW-1185">Reference proteome</keyword>
<gene>
    <name evidence="2" type="ORF">GEV02_02730</name>
</gene>
<evidence type="ECO:0000313" key="2">
    <source>
        <dbReference type="EMBL" id="MQA37054.1"/>
    </source>
</evidence>
<dbReference type="AlphaFoldDB" id="A0A6A7MWD0"/>
<evidence type="ECO:0000256" key="1">
    <source>
        <dbReference type="SAM" id="SignalP"/>
    </source>
</evidence>
<evidence type="ECO:0000313" key="3">
    <source>
        <dbReference type="Proteomes" id="UP000440498"/>
    </source>
</evidence>
<accession>A0A6A7MWD0</accession>
<dbReference type="RefSeq" id="WP_152836394.1">
    <property type="nucleotide sequence ID" value="NZ_WHUG01000001.1"/>
</dbReference>
<proteinExistence type="predicted"/>
<name>A0A6A7MWD0_9BURK</name>
<organism evidence="2 3">
    <name type="scientific">Rugamonas aquatica</name>
    <dbReference type="NCBI Taxonomy" id="2743357"/>
    <lineage>
        <taxon>Bacteria</taxon>
        <taxon>Pseudomonadati</taxon>
        <taxon>Pseudomonadota</taxon>
        <taxon>Betaproteobacteria</taxon>
        <taxon>Burkholderiales</taxon>
        <taxon>Oxalobacteraceae</taxon>
        <taxon>Telluria group</taxon>
        <taxon>Rugamonas</taxon>
    </lineage>
</organism>
<sequence length="131" mass="13792">MKLSQPTRMIAAIIMLFSLLFAQLAVSAYACPVLDKAQTVEAVGMANMPGCTDMSMDKSSPALCGAHCDTGHQSADISGTPAVQPFMACSLEVVLPNIERSALPLASSLESVPLTRATAPPLAIRHCCFRI</sequence>
<feature type="chain" id="PRO_5025375039" description="Copper resistance protein" evidence="1">
    <location>
        <begin position="31"/>
        <end position="131"/>
    </location>
</feature>
<feature type="signal peptide" evidence="1">
    <location>
        <begin position="1"/>
        <end position="30"/>
    </location>
</feature>
<dbReference type="Proteomes" id="UP000440498">
    <property type="component" value="Unassembled WGS sequence"/>
</dbReference>
<evidence type="ECO:0008006" key="4">
    <source>
        <dbReference type="Google" id="ProtNLM"/>
    </source>
</evidence>